<keyword evidence="7" id="KW-0604">Photosystem II</keyword>
<dbReference type="GO" id="GO:0009522">
    <property type="term" value="C:photosystem I"/>
    <property type="evidence" value="ECO:0007669"/>
    <property type="project" value="UniProtKB-KW"/>
</dbReference>
<feature type="binding site" evidence="6">
    <location>
        <position position="203"/>
    </location>
    <ligand>
        <name>chlorophyll a</name>
        <dbReference type="ChEBI" id="CHEBI:58416"/>
        <label>1</label>
    </ligand>
</feature>
<dbReference type="GO" id="GO:0009523">
    <property type="term" value="C:photosystem II"/>
    <property type="evidence" value="ECO:0007669"/>
    <property type="project" value="UniProtKB-KW"/>
</dbReference>
<comment type="function">
    <text evidence="7">The light-harvesting complex (LHC) functions as a light receptor, it captures and delivers excitation energy to photosystems with which it is closely associated.</text>
</comment>
<proteinExistence type="inferred from homology"/>
<dbReference type="PANTHER" id="PTHR21649">
    <property type="entry name" value="CHLOROPHYLL A/B BINDING PROTEIN"/>
    <property type="match status" value="1"/>
</dbReference>
<reference evidence="8 9" key="1">
    <citation type="journal article" date="2024" name="Nat. Commun.">
        <title>Phylogenomics reveals the evolutionary origins of lichenization in chlorophyte algae.</title>
        <authorList>
            <person name="Puginier C."/>
            <person name="Libourel C."/>
            <person name="Otte J."/>
            <person name="Skaloud P."/>
            <person name="Haon M."/>
            <person name="Grisel S."/>
            <person name="Petersen M."/>
            <person name="Berrin J.G."/>
            <person name="Delaux P.M."/>
            <person name="Dal Grande F."/>
            <person name="Keller J."/>
        </authorList>
    </citation>
    <scope>NUCLEOTIDE SEQUENCE [LARGE SCALE GENOMIC DNA]</scope>
    <source>
        <strain evidence="8 9">SAG 245.80</strain>
    </source>
</reference>
<dbReference type="AlphaFoldDB" id="A0AAW1QXT5"/>
<evidence type="ECO:0000313" key="8">
    <source>
        <dbReference type="EMBL" id="KAK9825932.1"/>
    </source>
</evidence>
<evidence type="ECO:0000256" key="6">
    <source>
        <dbReference type="PIRSR" id="PIRSR601344-1"/>
    </source>
</evidence>
<feature type="binding site" evidence="6">
    <location>
        <position position="200"/>
    </location>
    <ligand>
        <name>chlorophyll a</name>
        <dbReference type="ChEBI" id="CHEBI:58416"/>
        <label>1</label>
    </ligand>
</feature>
<keyword evidence="1 6" id="KW-0148">Chlorophyll</keyword>
<keyword evidence="4 7" id="KW-0934">Plastid</keyword>
<dbReference type="GO" id="GO:0009535">
    <property type="term" value="C:chloroplast thylakoid membrane"/>
    <property type="evidence" value="ECO:0007669"/>
    <property type="project" value="UniProtKB-SubCell"/>
</dbReference>
<dbReference type="GO" id="GO:0009765">
    <property type="term" value="P:photosynthesis, light harvesting"/>
    <property type="evidence" value="ECO:0007669"/>
    <property type="project" value="InterPro"/>
</dbReference>
<evidence type="ECO:0000313" key="9">
    <source>
        <dbReference type="Proteomes" id="UP001445335"/>
    </source>
</evidence>
<keyword evidence="7" id="KW-0603">Photosystem I</keyword>
<keyword evidence="2 7" id="KW-0150">Chloroplast</keyword>
<keyword evidence="3 7" id="KW-0602">Photosynthesis</keyword>
<accession>A0AAW1QXT5</accession>
<evidence type="ECO:0000256" key="7">
    <source>
        <dbReference type="RuleBase" id="RU363080"/>
    </source>
</evidence>
<feature type="binding site" evidence="6">
    <location>
        <position position="306"/>
    </location>
    <ligand>
        <name>chlorophyll a</name>
        <dbReference type="ChEBI" id="CHEBI:58416"/>
        <label>1</label>
    </ligand>
</feature>
<feature type="binding site" evidence="6">
    <location>
        <position position="301"/>
    </location>
    <ligand>
        <name>chlorophyll a</name>
        <dbReference type="ChEBI" id="CHEBI:58416"/>
        <label>1</label>
    </ligand>
</feature>
<comment type="similarity">
    <text evidence="7">Belongs to the light-harvesting chlorophyll a/b-binding (LHC) protein family.</text>
</comment>
<organism evidence="8 9">
    <name type="scientific">Elliptochloris bilobata</name>
    <dbReference type="NCBI Taxonomy" id="381761"/>
    <lineage>
        <taxon>Eukaryota</taxon>
        <taxon>Viridiplantae</taxon>
        <taxon>Chlorophyta</taxon>
        <taxon>core chlorophytes</taxon>
        <taxon>Trebouxiophyceae</taxon>
        <taxon>Trebouxiophyceae incertae sedis</taxon>
        <taxon>Elliptochloris clade</taxon>
        <taxon>Elliptochloris</taxon>
    </lineage>
</organism>
<feature type="binding site" description="axial binding residue" evidence="6">
    <location>
        <position position="205"/>
    </location>
    <ligand>
        <name>chlorophyll b</name>
        <dbReference type="ChEBI" id="CHEBI:61721"/>
        <label>1</label>
    </ligand>
    <ligandPart>
        <name>Mg</name>
        <dbReference type="ChEBI" id="CHEBI:25107"/>
    </ligandPart>
</feature>
<evidence type="ECO:0000256" key="2">
    <source>
        <dbReference type="ARBA" id="ARBA00022528"/>
    </source>
</evidence>
<dbReference type="EMBL" id="JALJOU010000069">
    <property type="protein sequence ID" value="KAK9825932.1"/>
    <property type="molecule type" value="Genomic_DNA"/>
</dbReference>
<evidence type="ECO:0000256" key="1">
    <source>
        <dbReference type="ARBA" id="ARBA00022494"/>
    </source>
</evidence>
<feature type="binding site" evidence="6">
    <location>
        <position position="239"/>
    </location>
    <ligand>
        <name>chlorophyll a</name>
        <dbReference type="ChEBI" id="CHEBI:58416"/>
        <label>1</label>
    </ligand>
</feature>
<feature type="binding site" description="axial binding residue" evidence="6">
    <location>
        <position position="262"/>
    </location>
    <ligand>
        <name>chlorophyll b</name>
        <dbReference type="ChEBI" id="CHEBI:61721"/>
        <label>1</label>
    </ligand>
    <ligandPart>
        <name>Mg</name>
        <dbReference type="ChEBI" id="CHEBI:25107"/>
    </ligandPart>
</feature>
<evidence type="ECO:0000256" key="3">
    <source>
        <dbReference type="ARBA" id="ARBA00022531"/>
    </source>
</evidence>
<dbReference type="Gene3D" id="1.10.3460.10">
    <property type="entry name" value="Chlorophyll a/b binding protein domain"/>
    <property type="match status" value="1"/>
</dbReference>
<sequence>MHFDRHKVGICPAAKISLRMAGGMALLDAGKATFCGKAAALGRGNGIKTSALFKQFQGAAKKAQNTGTKQLKKAAPAKQAKKAVAAPIKRAVPKTNPQGTKTRTAGYRKYQGEDLWLPNTTRPPWLDGSLPGDRGFDPLGLAKPAEYLQVGSDELDQNAAVNKAGAIIGQFQKATGTKVSDTALQPYDEVFGLERFRETELIHGRWAMLATLGVVVAEATTGVSWVDAGKVELDGASYLGFSLPFSISQLVWIEALLVGGAEVYRNRELDTETRIYPGGYFDPLGLASGDDERAFKLKTAELKHGRLAMIAFLGYGVQALTTGEGALGSLAKFTNNFAPELVEAAEEAVGAI</sequence>
<dbReference type="InterPro" id="IPR022796">
    <property type="entry name" value="Chloroa_b-bind"/>
</dbReference>
<feature type="binding site" evidence="6">
    <location>
        <position position="318"/>
    </location>
    <ligand>
        <name>chlorophyll a</name>
        <dbReference type="ChEBI" id="CHEBI:58416"/>
        <label>1</label>
    </ligand>
</feature>
<feature type="binding site" description="axial binding residue" evidence="6">
    <location>
        <position position="269"/>
    </location>
    <ligand>
        <name>chlorophyll b</name>
        <dbReference type="ChEBI" id="CHEBI:61721"/>
        <label>1</label>
    </ligand>
    <ligandPart>
        <name>Mg</name>
        <dbReference type="ChEBI" id="CHEBI:25107"/>
    </ligandPart>
</feature>
<name>A0AAW1QXT5_9CHLO</name>
<comment type="caution">
    <text evidence="8">The sequence shown here is derived from an EMBL/GenBank/DDBJ whole genome shotgun (WGS) entry which is preliminary data.</text>
</comment>
<dbReference type="Proteomes" id="UP001445335">
    <property type="component" value="Unassembled WGS sequence"/>
</dbReference>
<protein>
    <recommendedName>
        <fullName evidence="7">Chlorophyll a-b binding protein, chloroplastic</fullName>
    </recommendedName>
</protein>
<dbReference type="Pfam" id="PF00504">
    <property type="entry name" value="Chloroa_b-bind"/>
    <property type="match status" value="1"/>
</dbReference>
<gene>
    <name evidence="8" type="ORF">WJX81_008374</name>
</gene>
<keyword evidence="7" id="KW-0793">Thylakoid</keyword>
<comment type="subcellular location">
    <subcellularLocation>
        <location evidence="7">Plastid</location>
        <location evidence="7">Chloroplast thylakoid membrane</location>
    </subcellularLocation>
</comment>
<evidence type="ECO:0000256" key="4">
    <source>
        <dbReference type="ARBA" id="ARBA00022640"/>
    </source>
</evidence>
<evidence type="ECO:0000256" key="5">
    <source>
        <dbReference type="ARBA" id="ARBA00022991"/>
    </source>
</evidence>
<keyword evidence="5 7" id="KW-0157">Chromophore</keyword>
<dbReference type="GO" id="GO:0016168">
    <property type="term" value="F:chlorophyll binding"/>
    <property type="evidence" value="ECO:0007669"/>
    <property type="project" value="UniProtKB-KW"/>
</dbReference>
<feature type="binding site" description="axial binding residue" evidence="6">
    <location>
        <position position="246"/>
    </location>
    <ligand>
        <name>chlorophyll b</name>
        <dbReference type="ChEBI" id="CHEBI:61721"/>
        <label>1</label>
    </ligand>
    <ligandPart>
        <name>Mg</name>
        <dbReference type="ChEBI" id="CHEBI:25107"/>
    </ligandPart>
</feature>
<keyword evidence="9" id="KW-1185">Reference proteome</keyword>
<dbReference type="SUPFAM" id="SSF103511">
    <property type="entry name" value="Chlorophyll a-b binding protein"/>
    <property type="match status" value="1"/>
</dbReference>
<dbReference type="InterPro" id="IPR001344">
    <property type="entry name" value="Chloro_AB-bd_pln"/>
</dbReference>